<feature type="transmembrane region" description="Helical" evidence="7">
    <location>
        <begin position="202"/>
        <end position="228"/>
    </location>
</feature>
<accession>A0A061R397</accession>
<reference evidence="8" key="1">
    <citation type="submission" date="2014-05" db="EMBL/GenBank/DDBJ databases">
        <title>The transcriptome of the halophilic microalga Tetraselmis sp. GSL018 isolated from the Great Salt Lake, Utah.</title>
        <authorList>
            <person name="Jinkerson R.E."/>
            <person name="D'Adamo S."/>
            <person name="Posewitz M.C."/>
        </authorList>
    </citation>
    <scope>NUCLEOTIDE SEQUENCE</scope>
    <source>
        <strain evidence="8">GSL018</strain>
    </source>
</reference>
<keyword evidence="4" id="KW-0934">Plastid</keyword>
<evidence type="ECO:0000313" key="8">
    <source>
        <dbReference type="EMBL" id="JAC65209.1"/>
    </source>
</evidence>
<name>A0A061R397_9CHLO</name>
<keyword evidence="5 7" id="KW-1133">Transmembrane helix</keyword>
<evidence type="ECO:0000256" key="5">
    <source>
        <dbReference type="ARBA" id="ARBA00022989"/>
    </source>
</evidence>
<dbReference type="GO" id="GO:0009706">
    <property type="term" value="C:chloroplast inner membrane"/>
    <property type="evidence" value="ECO:0007669"/>
    <property type="project" value="UniProtKB-SubCell"/>
</dbReference>
<dbReference type="InterPro" id="IPR030676">
    <property type="entry name" value="CitT-rel"/>
</dbReference>
<feature type="transmembrane region" description="Helical" evidence="7">
    <location>
        <begin position="444"/>
        <end position="466"/>
    </location>
</feature>
<evidence type="ECO:0000256" key="4">
    <source>
        <dbReference type="ARBA" id="ARBA00022780"/>
    </source>
</evidence>
<sequence>MNVLVTGPASPAVMTSRAAPGVRSQSALQARRAVTAQKAFPSVASMSTKVLLSRRSCTLNAVPPVSKRSKQARTGLSVQASAAGAAASPPAPEPGFTWGAKMKPLLGCIAIGAVMWFIPAPAGVTPKAWHLLSIFVATIAGIITSPLPLGAVAMLGLGVAMMTKTMTFAAAFSAFSSEIPWLIAIAFWLSGGFIKSGLGSRVAYTIVSLFGKTTLGLTYSLVFAEALLSPAIPSVAARAGGIFFPLAKALCLACGSNPEDGTQKKMGAYLMKTCFQGTTISSAMFITAMAANPLAVNLAAAAGINITWGGWALAALVPGLTCLILMPLILYVLYPPEVKDTPDAPIKAKEELNKLGPLSTDEKITAGAFAITVSLWIFGGGVGINAVAAALCGLTVLLVTGVVSWKECLSNNTAWDTLTWFAALIAMAAYLNKEGFIPWFSGQVVNLVSSMGLAWQPAFLVITLLYFYSHYLFASGAAHIGAMYTAFLSVATSCGAPGLPAALALGQLSNLMGCLTFYGIGSGPPFYNANYVSQGDWYKLGGLLSVFYLAVWLGVGSIWWRAIGLM</sequence>
<dbReference type="InterPro" id="IPR001898">
    <property type="entry name" value="SLC13A/DASS"/>
</dbReference>
<organism evidence="8">
    <name type="scientific">Tetraselmis sp. GSL018</name>
    <dbReference type="NCBI Taxonomy" id="582737"/>
    <lineage>
        <taxon>Eukaryota</taxon>
        <taxon>Viridiplantae</taxon>
        <taxon>Chlorophyta</taxon>
        <taxon>core chlorophytes</taxon>
        <taxon>Chlorodendrophyceae</taxon>
        <taxon>Chlorodendrales</taxon>
        <taxon>Chlorodendraceae</taxon>
        <taxon>Tetraselmis</taxon>
    </lineage>
</organism>
<feature type="transmembrane region" description="Helical" evidence="7">
    <location>
        <begin position="105"/>
        <end position="122"/>
    </location>
</feature>
<feature type="transmembrane region" description="Helical" evidence="7">
    <location>
        <begin position="498"/>
        <end position="520"/>
    </location>
</feature>
<keyword evidence="6 7" id="KW-0472">Membrane</keyword>
<protein>
    <submittedName>
        <fullName evidence="8">Divalent anion:na+ symporter family</fullName>
    </submittedName>
</protein>
<evidence type="ECO:0000256" key="3">
    <source>
        <dbReference type="ARBA" id="ARBA00022692"/>
    </source>
</evidence>
<feature type="transmembrane region" description="Helical" evidence="7">
    <location>
        <begin position="168"/>
        <end position="190"/>
    </location>
</feature>
<gene>
    <name evidence="8" type="ORF">TSPGSL018_16545</name>
</gene>
<dbReference type="EMBL" id="GBEZ01021547">
    <property type="protein sequence ID" value="JAC65209.1"/>
    <property type="molecule type" value="Transcribed_RNA"/>
</dbReference>
<evidence type="ECO:0000256" key="1">
    <source>
        <dbReference type="ARBA" id="ARBA00004478"/>
    </source>
</evidence>
<feature type="transmembrane region" description="Helical" evidence="7">
    <location>
        <begin position="373"/>
        <end position="402"/>
    </location>
</feature>
<comment type="subcellular location">
    <subcellularLocation>
        <location evidence="1">Plastid</location>
        <location evidence="1">Chloroplast inner membrane</location>
        <topology evidence="1">Multi-pass membrane protein</topology>
    </subcellularLocation>
</comment>
<proteinExistence type="inferred from homology"/>
<feature type="transmembrane region" description="Helical" evidence="7">
    <location>
        <begin position="128"/>
        <end position="156"/>
    </location>
</feature>
<dbReference type="PANTHER" id="PTHR42826">
    <property type="entry name" value="DICARBOXYLATE TRANSPORTER 2.1, CHLOROPLASTIC"/>
    <property type="match status" value="1"/>
</dbReference>
<feature type="transmembrane region" description="Helical" evidence="7">
    <location>
        <begin position="273"/>
        <end position="291"/>
    </location>
</feature>
<comment type="similarity">
    <text evidence="2">Belongs to the SLC13A/DASS transporter (TC 2.A.47) family. DIT1 subfamily.</text>
</comment>
<keyword evidence="4" id="KW-1001">Plastid inner membrane</keyword>
<evidence type="ECO:0000256" key="2">
    <source>
        <dbReference type="ARBA" id="ARBA00007349"/>
    </source>
</evidence>
<dbReference type="GO" id="GO:0015140">
    <property type="term" value="F:malate transmembrane transporter activity"/>
    <property type="evidence" value="ECO:0007669"/>
    <property type="project" value="UniProtKB-ARBA"/>
</dbReference>
<evidence type="ECO:0000256" key="6">
    <source>
        <dbReference type="ARBA" id="ARBA00023136"/>
    </source>
</evidence>
<keyword evidence="3 7" id="KW-0812">Transmembrane</keyword>
<dbReference type="NCBIfam" id="TIGR00785">
    <property type="entry name" value="dass"/>
    <property type="match status" value="1"/>
</dbReference>
<dbReference type="AlphaFoldDB" id="A0A061R397"/>
<feature type="transmembrane region" description="Helical" evidence="7">
    <location>
        <begin position="540"/>
        <end position="560"/>
    </location>
</feature>
<feature type="transmembrane region" description="Helical" evidence="7">
    <location>
        <begin position="472"/>
        <end position="491"/>
    </location>
</feature>
<evidence type="ECO:0000256" key="7">
    <source>
        <dbReference type="SAM" id="Phobius"/>
    </source>
</evidence>
<dbReference type="Pfam" id="PF00939">
    <property type="entry name" value="Na_sulph_symp"/>
    <property type="match status" value="1"/>
</dbReference>
<feature type="transmembrane region" description="Helical" evidence="7">
    <location>
        <begin position="414"/>
        <end position="432"/>
    </location>
</feature>
<feature type="transmembrane region" description="Helical" evidence="7">
    <location>
        <begin position="311"/>
        <end position="334"/>
    </location>
</feature>